<dbReference type="Gene3D" id="3.80.10.10">
    <property type="entry name" value="Ribonuclease Inhibitor"/>
    <property type="match status" value="1"/>
</dbReference>
<dbReference type="InterPro" id="IPR032675">
    <property type="entry name" value="LRR_dom_sf"/>
</dbReference>
<sequence>MDACFPRGIWPPNLCSLRIGKLKKPILEWGPQNFPISLVELSLYGGEDGVSSCSELSLLLPSSLTSLQISGFEKLESVSMGLQHLTSLQHLNFWNCPNLKKVSDLQHLTSLQDLSFINCPSLKELSHPQPHTSLQQLSFDRCPNMMDLPEMILPSLFRLEIGGNCPKLKERWSKSGSHWPLISHIPCIYIW</sequence>
<name>A0A9K3HDJ6_HELAN</name>
<evidence type="ECO:0000313" key="2">
    <source>
        <dbReference type="EMBL" id="KAF5775106.1"/>
    </source>
</evidence>
<dbReference type="SUPFAM" id="SSF52058">
    <property type="entry name" value="L domain-like"/>
    <property type="match status" value="1"/>
</dbReference>
<keyword evidence="2" id="KW-0560">Oxidoreductase</keyword>
<dbReference type="Pfam" id="PF13306">
    <property type="entry name" value="LRR_5"/>
    <property type="match status" value="1"/>
</dbReference>
<accession>A0A9K3HDJ6</accession>
<gene>
    <name evidence="2" type="ORF">HanXRQr2_Chr13g0608321</name>
</gene>
<reference evidence="2" key="1">
    <citation type="journal article" date="2017" name="Nature">
        <title>The sunflower genome provides insights into oil metabolism, flowering and Asterid evolution.</title>
        <authorList>
            <person name="Badouin H."/>
            <person name="Gouzy J."/>
            <person name="Grassa C.J."/>
            <person name="Murat F."/>
            <person name="Staton S.E."/>
            <person name="Cottret L."/>
            <person name="Lelandais-Briere C."/>
            <person name="Owens G.L."/>
            <person name="Carrere S."/>
            <person name="Mayjonade B."/>
            <person name="Legrand L."/>
            <person name="Gill N."/>
            <person name="Kane N.C."/>
            <person name="Bowers J.E."/>
            <person name="Hubner S."/>
            <person name="Bellec A."/>
            <person name="Berard A."/>
            <person name="Berges H."/>
            <person name="Blanchet N."/>
            <person name="Boniface M.C."/>
            <person name="Brunel D."/>
            <person name="Catrice O."/>
            <person name="Chaidir N."/>
            <person name="Claudel C."/>
            <person name="Donnadieu C."/>
            <person name="Faraut T."/>
            <person name="Fievet G."/>
            <person name="Helmstetter N."/>
            <person name="King M."/>
            <person name="Knapp S.J."/>
            <person name="Lai Z."/>
            <person name="Le Paslier M.C."/>
            <person name="Lippi Y."/>
            <person name="Lorenzon L."/>
            <person name="Mandel J.R."/>
            <person name="Marage G."/>
            <person name="Marchand G."/>
            <person name="Marquand E."/>
            <person name="Bret-Mestries E."/>
            <person name="Morien E."/>
            <person name="Nambeesan S."/>
            <person name="Nguyen T."/>
            <person name="Pegot-Espagnet P."/>
            <person name="Pouilly N."/>
            <person name="Raftis F."/>
            <person name="Sallet E."/>
            <person name="Schiex T."/>
            <person name="Thomas J."/>
            <person name="Vandecasteele C."/>
            <person name="Vares D."/>
            <person name="Vear F."/>
            <person name="Vautrin S."/>
            <person name="Crespi M."/>
            <person name="Mangin B."/>
            <person name="Burke J.M."/>
            <person name="Salse J."/>
            <person name="Munos S."/>
            <person name="Vincourt P."/>
            <person name="Rieseberg L.H."/>
            <person name="Langlade N.B."/>
        </authorList>
    </citation>
    <scope>NUCLEOTIDE SEQUENCE</scope>
    <source>
        <tissue evidence="2">Leaves</tissue>
    </source>
</reference>
<dbReference type="Gramene" id="mRNA:HanXRQr2_Chr13g0608321">
    <property type="protein sequence ID" value="CDS:HanXRQr2_Chr13g0608321.1"/>
    <property type="gene ID" value="HanXRQr2_Chr13g0608321"/>
</dbReference>
<dbReference type="PANTHER" id="PTHR36766:SF70">
    <property type="entry name" value="DISEASE RESISTANCE PROTEIN RGA4"/>
    <property type="match status" value="1"/>
</dbReference>
<dbReference type="AlphaFoldDB" id="A0A9K3HDJ6"/>
<evidence type="ECO:0000256" key="1">
    <source>
        <dbReference type="ARBA" id="ARBA00022821"/>
    </source>
</evidence>
<proteinExistence type="predicted"/>
<dbReference type="PANTHER" id="PTHR36766">
    <property type="entry name" value="PLANT BROAD-SPECTRUM MILDEW RESISTANCE PROTEIN RPW8"/>
    <property type="match status" value="1"/>
</dbReference>
<keyword evidence="3" id="KW-1185">Reference proteome</keyword>
<protein>
    <submittedName>
        <fullName evidence="2">17-beta-estradiol 17-dehydrogenase</fullName>
        <ecNumber evidence="2">1.1.1.62</ecNumber>
    </submittedName>
</protein>
<dbReference type="InterPro" id="IPR026906">
    <property type="entry name" value="LRR_5"/>
</dbReference>
<dbReference type="Proteomes" id="UP000215914">
    <property type="component" value="Unassembled WGS sequence"/>
</dbReference>
<comment type="caution">
    <text evidence="2">The sequence shown here is derived from an EMBL/GenBank/DDBJ whole genome shotgun (WGS) entry which is preliminary data.</text>
</comment>
<evidence type="ECO:0000313" key="3">
    <source>
        <dbReference type="Proteomes" id="UP000215914"/>
    </source>
</evidence>
<keyword evidence="1" id="KW-0611">Plant defense</keyword>
<organism evidence="2 3">
    <name type="scientific">Helianthus annuus</name>
    <name type="common">Common sunflower</name>
    <dbReference type="NCBI Taxonomy" id="4232"/>
    <lineage>
        <taxon>Eukaryota</taxon>
        <taxon>Viridiplantae</taxon>
        <taxon>Streptophyta</taxon>
        <taxon>Embryophyta</taxon>
        <taxon>Tracheophyta</taxon>
        <taxon>Spermatophyta</taxon>
        <taxon>Magnoliopsida</taxon>
        <taxon>eudicotyledons</taxon>
        <taxon>Gunneridae</taxon>
        <taxon>Pentapetalae</taxon>
        <taxon>asterids</taxon>
        <taxon>campanulids</taxon>
        <taxon>Asterales</taxon>
        <taxon>Asteraceae</taxon>
        <taxon>Asteroideae</taxon>
        <taxon>Heliantheae alliance</taxon>
        <taxon>Heliantheae</taxon>
        <taxon>Helianthus</taxon>
    </lineage>
</organism>
<reference evidence="2" key="2">
    <citation type="submission" date="2020-06" db="EMBL/GenBank/DDBJ databases">
        <title>Helianthus annuus Genome sequencing and assembly Release 2.</title>
        <authorList>
            <person name="Gouzy J."/>
            <person name="Langlade N."/>
            <person name="Munos S."/>
        </authorList>
    </citation>
    <scope>NUCLEOTIDE SEQUENCE</scope>
    <source>
        <tissue evidence="2">Leaves</tissue>
    </source>
</reference>
<dbReference type="GO" id="GO:0004303">
    <property type="term" value="F:estradiol 17-beta-dehydrogenase [NAD(P)+] activity"/>
    <property type="evidence" value="ECO:0007669"/>
    <property type="project" value="UniProtKB-EC"/>
</dbReference>
<dbReference type="EC" id="1.1.1.62" evidence="2"/>
<dbReference type="GO" id="GO:0006952">
    <property type="term" value="P:defense response"/>
    <property type="evidence" value="ECO:0007669"/>
    <property type="project" value="UniProtKB-KW"/>
</dbReference>
<dbReference type="EMBL" id="MNCJ02000328">
    <property type="protein sequence ID" value="KAF5775106.1"/>
    <property type="molecule type" value="Genomic_DNA"/>
</dbReference>